<organism evidence="2 3">
    <name type="scientific">Discina gigas</name>
    <dbReference type="NCBI Taxonomy" id="1032678"/>
    <lineage>
        <taxon>Eukaryota</taxon>
        <taxon>Fungi</taxon>
        <taxon>Dikarya</taxon>
        <taxon>Ascomycota</taxon>
        <taxon>Pezizomycotina</taxon>
        <taxon>Pezizomycetes</taxon>
        <taxon>Pezizales</taxon>
        <taxon>Discinaceae</taxon>
        <taxon>Discina</taxon>
    </lineage>
</organism>
<evidence type="ECO:0000313" key="3">
    <source>
        <dbReference type="Proteomes" id="UP001447188"/>
    </source>
</evidence>
<dbReference type="Proteomes" id="UP001447188">
    <property type="component" value="Unassembled WGS sequence"/>
</dbReference>
<gene>
    <name evidence="2" type="ORF">Q9L58_002566</name>
</gene>
<feature type="compositionally biased region" description="Basic and acidic residues" evidence="1">
    <location>
        <begin position="361"/>
        <end position="371"/>
    </location>
</feature>
<feature type="region of interest" description="Disordered" evidence="1">
    <location>
        <begin position="1"/>
        <end position="132"/>
    </location>
</feature>
<feature type="compositionally biased region" description="Polar residues" evidence="1">
    <location>
        <begin position="347"/>
        <end position="356"/>
    </location>
</feature>
<reference evidence="2 3" key="1">
    <citation type="submission" date="2024-02" db="EMBL/GenBank/DDBJ databases">
        <title>Discinaceae phylogenomics.</title>
        <authorList>
            <person name="Dirks A.C."/>
            <person name="James T.Y."/>
        </authorList>
    </citation>
    <scope>NUCLEOTIDE SEQUENCE [LARGE SCALE GENOMIC DNA]</scope>
    <source>
        <strain evidence="2 3">ACD0624</strain>
    </source>
</reference>
<keyword evidence="3" id="KW-1185">Reference proteome</keyword>
<protein>
    <submittedName>
        <fullName evidence="2">Uncharacterized protein</fullName>
    </submittedName>
</protein>
<evidence type="ECO:0000313" key="2">
    <source>
        <dbReference type="EMBL" id="KAL0638423.1"/>
    </source>
</evidence>
<sequence>MSSTSSFYASKALSLRTSSSSHSGRNSPSNLASFINSRRSRPPLLQSRDTASPPRDPGSSEEPDEGGGVGVRYEQQQQYDDDELLGKQEEDYEEEDSISVRSRASTPRQRSREVHFSPGRSNGSPVKPQNALRIPDFQQIFDNEEYDVFDDDETPSFSDTTVTIPNKVLDNMRLPLPAPGQAIIDSPAPWGRHGREKSEDSEIMEIKPEVYRVKSDNAGRSGLEKVTNTEFRLEVAGWQEGDEEQERRGETEISNGYESKARGGVGYDEEGSVPQQTEEEYYHTDYDDDNDYSDYDDQKDEPGIWSEGSPTISSRGWSGKDAFENLRLPKPGEGPVSHVNDKGKGKAQSQDYNSEVQRLVVPERKNNERSRRSVSGTNDIDTTSLLPESELSTLPTYSSLLAALAALHSKRHTTIPPSQLPSELEELAKSYYPNDPRKPEKFFNKLDDKQHALAGEYILNKKRELEGKLAGVAAKRRRVVEDMKKEVEEAAEVRVAKLKRTEERREVLRGGIGKVLREGGLWL</sequence>
<name>A0ABR3GRF1_9PEZI</name>
<proteinExistence type="predicted"/>
<dbReference type="EMBL" id="JBBBZM010000022">
    <property type="protein sequence ID" value="KAL0638423.1"/>
    <property type="molecule type" value="Genomic_DNA"/>
</dbReference>
<evidence type="ECO:0000256" key="1">
    <source>
        <dbReference type="SAM" id="MobiDB-lite"/>
    </source>
</evidence>
<accession>A0ABR3GRF1</accession>
<feature type="region of interest" description="Disordered" evidence="1">
    <location>
        <begin position="179"/>
        <end position="204"/>
    </location>
</feature>
<feature type="compositionally biased region" description="Low complexity" evidence="1">
    <location>
        <begin position="10"/>
        <end position="29"/>
    </location>
</feature>
<feature type="compositionally biased region" description="Polar residues" evidence="1">
    <location>
        <begin position="99"/>
        <end position="108"/>
    </location>
</feature>
<feature type="compositionally biased region" description="Acidic residues" evidence="1">
    <location>
        <begin position="286"/>
        <end position="299"/>
    </location>
</feature>
<feature type="region of interest" description="Disordered" evidence="1">
    <location>
        <begin position="233"/>
        <end position="381"/>
    </location>
</feature>
<comment type="caution">
    <text evidence="2">The sequence shown here is derived from an EMBL/GenBank/DDBJ whole genome shotgun (WGS) entry which is preliminary data.</text>
</comment>